<keyword evidence="1" id="KW-1133">Transmembrane helix</keyword>
<evidence type="ECO:0000256" key="1">
    <source>
        <dbReference type="SAM" id="Phobius"/>
    </source>
</evidence>
<reference evidence="2 3" key="1">
    <citation type="journal article" date="2021" name="Nat. Plants">
        <title>The Taxus genome provides insights into paclitaxel biosynthesis.</title>
        <authorList>
            <person name="Xiong X."/>
            <person name="Gou J."/>
            <person name="Liao Q."/>
            <person name="Li Y."/>
            <person name="Zhou Q."/>
            <person name="Bi G."/>
            <person name="Li C."/>
            <person name="Du R."/>
            <person name="Wang X."/>
            <person name="Sun T."/>
            <person name="Guo L."/>
            <person name="Liang H."/>
            <person name="Lu P."/>
            <person name="Wu Y."/>
            <person name="Zhang Z."/>
            <person name="Ro D.K."/>
            <person name="Shang Y."/>
            <person name="Huang S."/>
            <person name="Yan J."/>
        </authorList>
    </citation>
    <scope>NUCLEOTIDE SEQUENCE [LARGE SCALE GENOMIC DNA]</scope>
    <source>
        <strain evidence="2">Ta-2019</strain>
    </source>
</reference>
<evidence type="ECO:0000313" key="3">
    <source>
        <dbReference type="Proteomes" id="UP000824469"/>
    </source>
</evidence>
<gene>
    <name evidence="2" type="ORF">KI387_012374</name>
</gene>
<feature type="transmembrane region" description="Helical" evidence="1">
    <location>
        <begin position="56"/>
        <end position="78"/>
    </location>
</feature>
<keyword evidence="1" id="KW-0472">Membrane</keyword>
<evidence type="ECO:0000313" key="2">
    <source>
        <dbReference type="EMBL" id="KAH9300791.1"/>
    </source>
</evidence>
<name>A0AA38FGU3_TAXCH</name>
<feature type="non-terminal residue" evidence="2">
    <location>
        <position position="1"/>
    </location>
</feature>
<dbReference type="AlphaFoldDB" id="A0AA38FGU3"/>
<dbReference type="Proteomes" id="UP000824469">
    <property type="component" value="Unassembled WGS sequence"/>
</dbReference>
<dbReference type="EMBL" id="JAHRHJ020000009">
    <property type="protein sequence ID" value="KAH9300791.1"/>
    <property type="molecule type" value="Genomic_DNA"/>
</dbReference>
<protein>
    <submittedName>
        <fullName evidence="2">Uncharacterized protein</fullName>
    </submittedName>
</protein>
<organism evidence="2 3">
    <name type="scientific">Taxus chinensis</name>
    <name type="common">Chinese yew</name>
    <name type="synonym">Taxus wallichiana var. chinensis</name>
    <dbReference type="NCBI Taxonomy" id="29808"/>
    <lineage>
        <taxon>Eukaryota</taxon>
        <taxon>Viridiplantae</taxon>
        <taxon>Streptophyta</taxon>
        <taxon>Embryophyta</taxon>
        <taxon>Tracheophyta</taxon>
        <taxon>Spermatophyta</taxon>
        <taxon>Pinopsida</taxon>
        <taxon>Pinidae</taxon>
        <taxon>Conifers II</taxon>
        <taxon>Cupressales</taxon>
        <taxon>Taxaceae</taxon>
        <taxon>Taxus</taxon>
    </lineage>
</organism>
<sequence>AGTTYLPKFPSTKSLNVEKFEDGKTRNIWAGMKKLVTAPHVAGSKRPASRNRYNRPVLYVAFVFGLFVFFIVLLYRAFSPHVGRTDCHSWFPKVNAKCTAENPQQPYAISLRVKRSETEENHSEFQENFSKEASEKVANRPSVLKVTNSDDLYGDMNIYINVSDFRR</sequence>
<comment type="caution">
    <text evidence="2">The sequence shown here is derived from an EMBL/GenBank/DDBJ whole genome shotgun (WGS) entry which is preliminary data.</text>
</comment>
<proteinExistence type="predicted"/>
<accession>A0AA38FGU3</accession>
<keyword evidence="3" id="KW-1185">Reference proteome</keyword>
<feature type="non-terminal residue" evidence="2">
    <location>
        <position position="167"/>
    </location>
</feature>
<keyword evidence="1" id="KW-0812">Transmembrane</keyword>